<evidence type="ECO:0000256" key="1">
    <source>
        <dbReference type="ARBA" id="ARBA00004141"/>
    </source>
</evidence>
<name>A0A5K1V171_ENTHI</name>
<dbReference type="GO" id="GO:0046513">
    <property type="term" value="P:ceramide biosynthetic process"/>
    <property type="evidence" value="ECO:0007669"/>
    <property type="project" value="InterPro"/>
</dbReference>
<dbReference type="VEuPathDB" id="AmoebaDB:KM1_015410"/>
<dbReference type="InterPro" id="IPR006634">
    <property type="entry name" value="TLC-dom"/>
</dbReference>
<dbReference type="GO" id="GO:0050291">
    <property type="term" value="F:sphingosine N-acyltransferase activity"/>
    <property type="evidence" value="ECO:0007669"/>
    <property type="project" value="InterPro"/>
</dbReference>
<feature type="transmembrane region" description="Helical" evidence="6">
    <location>
        <begin position="282"/>
        <end position="312"/>
    </location>
</feature>
<dbReference type="GO" id="GO:0016020">
    <property type="term" value="C:membrane"/>
    <property type="evidence" value="ECO:0007669"/>
    <property type="project" value="UniProtKB-SubCell"/>
</dbReference>
<evidence type="ECO:0000256" key="4">
    <source>
        <dbReference type="ARBA" id="ARBA00023136"/>
    </source>
</evidence>
<dbReference type="PIRSF" id="PIRSF005225">
    <property type="entry name" value="LAG1_LAC1"/>
    <property type="match status" value="1"/>
</dbReference>
<feature type="transmembrane region" description="Helical" evidence="6">
    <location>
        <begin position="236"/>
        <end position="262"/>
    </location>
</feature>
<dbReference type="OMA" id="KHAVEGP"/>
<dbReference type="PROSITE" id="PS50922">
    <property type="entry name" value="TLC"/>
    <property type="match status" value="1"/>
</dbReference>
<dbReference type="Proteomes" id="UP000078387">
    <property type="component" value="Unassembled WGS sequence"/>
</dbReference>
<feature type="transmembrane region" description="Helical" evidence="6">
    <location>
        <begin position="16"/>
        <end position="34"/>
    </location>
</feature>
<sequence length="325" mass="38026">MKFFSGLPTLTNQDKFNIAQIAIILPIVLLCIPTSFNRRKELKSDLIPNPLILLWSFIPFVLIYALRVLCIEHIFPKLGDKFIFYKFYWEPGVREFRVKRFALVLFKAIYFWISAPLGILLFRYEDWMPSALFGKGKQDLELLWENYPYQEQSPMLNVYYCWALGYHFHSLVFHMQSEKRNDYFENLLHHVATVFLIIFSFCNNCGRIGVLVLILHDIVDAIMYMSKSVNDMPNQVPVYCGFAFIAISFFQFRIFTLGYHIIPAAINAKNYIPDGIPGSYIVFYLLVGLLCVLWVLHAYWFYLIIQIIVVAIKNKGRLKDPHALG</sequence>
<gene>
    <name evidence="8" type="ORF">CL6EHI_187230</name>
</gene>
<evidence type="ECO:0000313" key="8">
    <source>
        <dbReference type="EMBL" id="GAT92796.1"/>
    </source>
</evidence>
<dbReference type="PANTHER" id="PTHR12560:SF0">
    <property type="entry name" value="LD18904P"/>
    <property type="match status" value="1"/>
</dbReference>
<dbReference type="VEuPathDB" id="AmoebaDB:EHI_187230"/>
<evidence type="ECO:0000256" key="5">
    <source>
        <dbReference type="PROSITE-ProRule" id="PRU00205"/>
    </source>
</evidence>
<keyword evidence="4 5" id="KW-0472">Membrane</keyword>
<feature type="transmembrane region" description="Helical" evidence="6">
    <location>
        <begin position="187"/>
        <end position="215"/>
    </location>
</feature>
<evidence type="ECO:0000256" key="3">
    <source>
        <dbReference type="ARBA" id="ARBA00022989"/>
    </source>
</evidence>
<dbReference type="VEuPathDB" id="AmoebaDB:EHI8A_002620"/>
<dbReference type="PANTHER" id="PTHR12560">
    <property type="entry name" value="LONGEVITY ASSURANCE FACTOR 1 LAG1"/>
    <property type="match status" value="1"/>
</dbReference>
<keyword evidence="2 5" id="KW-0812">Transmembrane</keyword>
<feature type="domain" description="TLC" evidence="7">
    <location>
        <begin position="96"/>
        <end position="313"/>
    </location>
</feature>
<dbReference type="SMART" id="SM00724">
    <property type="entry name" value="TLC"/>
    <property type="match status" value="1"/>
</dbReference>
<comment type="subcellular location">
    <subcellularLocation>
        <location evidence="1">Membrane</location>
        <topology evidence="1">Multi-pass membrane protein</topology>
    </subcellularLocation>
</comment>
<protein>
    <submittedName>
        <fullName evidence="8">Longevity-assurance family protein</fullName>
    </submittedName>
</protein>
<evidence type="ECO:0000256" key="6">
    <source>
        <dbReference type="SAM" id="Phobius"/>
    </source>
</evidence>
<dbReference type="Pfam" id="PF03798">
    <property type="entry name" value="TRAM_LAG1_CLN8"/>
    <property type="match status" value="1"/>
</dbReference>
<proteinExistence type="predicted"/>
<feature type="transmembrane region" description="Helical" evidence="6">
    <location>
        <begin position="101"/>
        <end position="122"/>
    </location>
</feature>
<feature type="transmembrane region" description="Helical" evidence="6">
    <location>
        <begin position="46"/>
        <end position="66"/>
    </location>
</feature>
<comment type="caution">
    <text evidence="8">The sequence shown here is derived from an EMBL/GenBank/DDBJ whole genome shotgun (WGS) entry which is preliminary data.</text>
</comment>
<organism evidence="8 9">
    <name type="scientific">Entamoeba histolytica</name>
    <dbReference type="NCBI Taxonomy" id="5759"/>
    <lineage>
        <taxon>Eukaryota</taxon>
        <taxon>Amoebozoa</taxon>
        <taxon>Evosea</taxon>
        <taxon>Archamoebae</taxon>
        <taxon>Mastigamoebida</taxon>
        <taxon>Entamoebidae</taxon>
        <taxon>Entamoeba</taxon>
    </lineage>
</organism>
<dbReference type="AlphaFoldDB" id="A0A5K1V171"/>
<evidence type="ECO:0000259" key="7">
    <source>
        <dbReference type="PROSITE" id="PS50922"/>
    </source>
</evidence>
<dbReference type="EMBL" id="BDEQ01000001">
    <property type="protein sequence ID" value="GAT92796.1"/>
    <property type="molecule type" value="Genomic_DNA"/>
</dbReference>
<keyword evidence="3 6" id="KW-1133">Transmembrane helix</keyword>
<dbReference type="VEuPathDB" id="AmoebaDB:EHI5A_003150"/>
<evidence type="ECO:0000313" key="9">
    <source>
        <dbReference type="Proteomes" id="UP000078387"/>
    </source>
</evidence>
<reference evidence="8 9" key="1">
    <citation type="submission" date="2016-05" db="EMBL/GenBank/DDBJ databases">
        <title>First whole genome sequencing of Entamoeba histolytica HM1:IMSS-clone-6.</title>
        <authorList>
            <person name="Mukherjee Avik.K."/>
            <person name="Izumyama S."/>
            <person name="Nakada-Tsukui K."/>
            <person name="Nozaki T."/>
        </authorList>
    </citation>
    <scope>NUCLEOTIDE SEQUENCE [LARGE SCALE GENOMIC DNA]</scope>
    <source>
        <strain evidence="8 9">HM1:IMSS clone 6</strain>
    </source>
</reference>
<accession>A0A5K1V171</accession>
<dbReference type="InterPro" id="IPR016439">
    <property type="entry name" value="Lag1/Lac1-like"/>
</dbReference>
<dbReference type="VEuPathDB" id="AmoebaDB:EHI7A_004380"/>
<evidence type="ECO:0000256" key="2">
    <source>
        <dbReference type="ARBA" id="ARBA00022692"/>
    </source>
</evidence>